<dbReference type="GO" id="GO:0004519">
    <property type="term" value="F:endonuclease activity"/>
    <property type="evidence" value="ECO:0007669"/>
    <property type="project" value="UniProtKB-KW"/>
</dbReference>
<dbReference type="InterPro" id="IPR044925">
    <property type="entry name" value="His-Me_finger_sf"/>
</dbReference>
<dbReference type="GO" id="GO:0046872">
    <property type="term" value="F:metal ion binding"/>
    <property type="evidence" value="ECO:0007669"/>
    <property type="project" value="InterPro"/>
</dbReference>
<dbReference type="InterPro" id="IPR020821">
    <property type="entry name" value="ENPP1-3/EXOG-like_nuc-like"/>
</dbReference>
<feature type="signal peptide" evidence="1">
    <location>
        <begin position="1"/>
        <end position="22"/>
    </location>
</feature>
<keyword evidence="4" id="KW-0255">Endonuclease</keyword>
<dbReference type="InterPro" id="IPR001604">
    <property type="entry name" value="Endo_G_ENPP1-like_dom"/>
</dbReference>
<dbReference type="SUPFAM" id="SSF54060">
    <property type="entry name" value="His-Me finger endonucleases"/>
    <property type="match status" value="1"/>
</dbReference>
<evidence type="ECO:0000259" key="3">
    <source>
        <dbReference type="SMART" id="SM00892"/>
    </source>
</evidence>
<name>A0AAD9PQW3_ACRCE</name>
<dbReference type="AlphaFoldDB" id="A0AAD9PQW3"/>
<evidence type="ECO:0000259" key="2">
    <source>
        <dbReference type="SMART" id="SM00477"/>
    </source>
</evidence>
<dbReference type="GO" id="GO:0003676">
    <property type="term" value="F:nucleic acid binding"/>
    <property type="evidence" value="ECO:0007669"/>
    <property type="project" value="InterPro"/>
</dbReference>
<dbReference type="PANTHER" id="PTHR21472:SF7">
    <property type="entry name" value="ENDONUCLEASE G, MITOCHONDRIAL-LIKE ISOFORM X2"/>
    <property type="match status" value="1"/>
</dbReference>
<protein>
    <submittedName>
        <fullName evidence="4">Endonuclease domain-containing 1 protein</fullName>
    </submittedName>
</protein>
<gene>
    <name evidence="4" type="ORF">P5673_032625</name>
</gene>
<dbReference type="GO" id="GO:0016787">
    <property type="term" value="F:hydrolase activity"/>
    <property type="evidence" value="ECO:0007669"/>
    <property type="project" value="InterPro"/>
</dbReference>
<sequence>MKFIMWVTFAFFCTPGFSGSKAAGISEEKGKELALDFSNVEISSPRSGFTLTDPQKRSLVLCTAQCYLKYFAGQVAPTVAFAKKDRQKVPKDCFATYFDNNAGIAAYSAYTITASNAKLIGTYSRPGISWKTTPGSSKPGIDKGHLNPSLINSYDEDYQIATFTYTNAVPQFKSHNRRSWENFEGKIANYVKRKCGKAGGNMYLITGTSNYLFDSAKGQQIEKFPNINGILRPNSLWTAGCCVVPGASTQWPQSIAVWGNNHKIDAETEVMSLTNLEQLLVTSTSPADLFPAFPGCRTNSYLSLDQLSSVIQ</sequence>
<evidence type="ECO:0000313" key="5">
    <source>
        <dbReference type="Proteomes" id="UP001249851"/>
    </source>
</evidence>
<keyword evidence="4" id="KW-0540">Nuclease</keyword>
<keyword evidence="5" id="KW-1185">Reference proteome</keyword>
<dbReference type="Proteomes" id="UP001249851">
    <property type="component" value="Unassembled WGS sequence"/>
</dbReference>
<comment type="caution">
    <text evidence="4">The sequence shown here is derived from an EMBL/GenBank/DDBJ whole genome shotgun (WGS) entry which is preliminary data.</text>
</comment>
<evidence type="ECO:0000256" key="1">
    <source>
        <dbReference type="SAM" id="SignalP"/>
    </source>
</evidence>
<organism evidence="4 5">
    <name type="scientific">Acropora cervicornis</name>
    <name type="common">Staghorn coral</name>
    <dbReference type="NCBI Taxonomy" id="6130"/>
    <lineage>
        <taxon>Eukaryota</taxon>
        <taxon>Metazoa</taxon>
        <taxon>Cnidaria</taxon>
        <taxon>Anthozoa</taxon>
        <taxon>Hexacorallia</taxon>
        <taxon>Scleractinia</taxon>
        <taxon>Astrocoeniina</taxon>
        <taxon>Acroporidae</taxon>
        <taxon>Acropora</taxon>
    </lineage>
</organism>
<dbReference type="PANTHER" id="PTHR21472">
    <property type="entry name" value="ENDONUCLEASE DOMAIN-CONTAINING 1 PROTEIN ENDOD1"/>
    <property type="match status" value="1"/>
</dbReference>
<reference evidence="4" key="2">
    <citation type="journal article" date="2023" name="Science">
        <title>Genomic signatures of disease resistance in endangered staghorn corals.</title>
        <authorList>
            <person name="Vollmer S.V."/>
            <person name="Selwyn J.D."/>
            <person name="Despard B.A."/>
            <person name="Roesel C.L."/>
        </authorList>
    </citation>
    <scope>NUCLEOTIDE SEQUENCE</scope>
    <source>
        <strain evidence="4">K2</strain>
    </source>
</reference>
<accession>A0AAD9PQW3</accession>
<dbReference type="SMART" id="SM00892">
    <property type="entry name" value="Endonuclease_NS"/>
    <property type="match status" value="1"/>
</dbReference>
<dbReference type="SMART" id="SM00477">
    <property type="entry name" value="NUC"/>
    <property type="match status" value="1"/>
</dbReference>
<dbReference type="Pfam" id="PF01223">
    <property type="entry name" value="Endonuclease_NS"/>
    <property type="match status" value="1"/>
</dbReference>
<keyword evidence="1" id="KW-0732">Signal</keyword>
<proteinExistence type="predicted"/>
<reference evidence="4" key="1">
    <citation type="journal article" date="2023" name="G3 (Bethesda)">
        <title>Whole genome assembly and annotation of the endangered Caribbean coral Acropora cervicornis.</title>
        <authorList>
            <person name="Selwyn J.D."/>
            <person name="Vollmer S.V."/>
        </authorList>
    </citation>
    <scope>NUCLEOTIDE SEQUENCE</scope>
    <source>
        <strain evidence="4">K2</strain>
    </source>
</reference>
<feature type="domain" description="DNA/RNA non-specific endonuclease/pyrophosphatase/phosphodiesterase" evidence="3">
    <location>
        <begin position="90"/>
        <end position="288"/>
    </location>
</feature>
<dbReference type="InterPro" id="IPR039015">
    <property type="entry name" value="ENDOD1"/>
</dbReference>
<dbReference type="EMBL" id="JARQWQ010000187">
    <property type="protein sequence ID" value="KAK2547403.1"/>
    <property type="molecule type" value="Genomic_DNA"/>
</dbReference>
<keyword evidence="4" id="KW-0378">Hydrolase</keyword>
<dbReference type="Gene3D" id="3.40.570.10">
    <property type="entry name" value="Extracellular Endonuclease, subunit A"/>
    <property type="match status" value="1"/>
</dbReference>
<feature type="chain" id="PRO_5042026957" evidence="1">
    <location>
        <begin position="23"/>
        <end position="312"/>
    </location>
</feature>
<feature type="domain" description="ENPP1-3/EXOG-like endonuclease/phosphodiesterase" evidence="2">
    <location>
        <begin position="91"/>
        <end position="287"/>
    </location>
</feature>
<dbReference type="InterPro" id="IPR044929">
    <property type="entry name" value="DNA/RNA_non-sp_Endonuclease_sf"/>
</dbReference>
<evidence type="ECO:0000313" key="4">
    <source>
        <dbReference type="EMBL" id="KAK2547403.1"/>
    </source>
</evidence>